<proteinExistence type="predicted"/>
<evidence type="ECO:0008006" key="4">
    <source>
        <dbReference type="Google" id="ProtNLM"/>
    </source>
</evidence>
<evidence type="ECO:0000313" key="3">
    <source>
        <dbReference type="Proteomes" id="UP000487882"/>
    </source>
</evidence>
<dbReference type="Proteomes" id="UP000487882">
    <property type="component" value="Unassembled WGS sequence"/>
</dbReference>
<feature type="compositionally biased region" description="Low complexity" evidence="1">
    <location>
        <begin position="13"/>
        <end position="33"/>
    </location>
</feature>
<protein>
    <recommendedName>
        <fullName evidence="4">Membrane associated protein</fullName>
    </recommendedName>
</protein>
<dbReference type="EMBL" id="WNLP01000015">
    <property type="protein sequence ID" value="MUH60556.1"/>
    <property type="molecule type" value="Genomic_DNA"/>
</dbReference>
<comment type="caution">
    <text evidence="2">The sequence shown here is derived from an EMBL/GenBank/DDBJ whole genome shotgun (WGS) entry which is preliminary data.</text>
</comment>
<dbReference type="RefSeq" id="WP_155589348.1">
    <property type="nucleotide sequence ID" value="NZ_WNLP01000015.1"/>
</dbReference>
<organism evidence="2 3">
    <name type="scientific">Bifidobacterium canis</name>
    <dbReference type="NCBI Taxonomy" id="2610880"/>
    <lineage>
        <taxon>Bacteria</taxon>
        <taxon>Bacillati</taxon>
        <taxon>Actinomycetota</taxon>
        <taxon>Actinomycetes</taxon>
        <taxon>Bifidobacteriales</taxon>
        <taxon>Bifidobacteriaceae</taxon>
        <taxon>Bifidobacterium</taxon>
    </lineage>
</organism>
<sequence length="154" mass="16413">MAKKKLNAAPDLSVGAAPVGSASSTSHSGAHAGAHNDFDSTAKSTVKKINDVDAKITELRKQRMRDPDTLGDKAFKMALPAVTGMVAGKLFQTVWDSTTKRIHPSPADDEKDRQNGLLMSVLFAAASAAFGTVVTRYSDKLSQSIVSALQRKRK</sequence>
<gene>
    <name evidence="2" type="ORF">GSD1FS_1938</name>
</gene>
<evidence type="ECO:0000256" key="1">
    <source>
        <dbReference type="SAM" id="MobiDB-lite"/>
    </source>
</evidence>
<feature type="region of interest" description="Disordered" evidence="1">
    <location>
        <begin position="1"/>
        <end position="41"/>
    </location>
</feature>
<dbReference type="AlphaFoldDB" id="A0A7K1J7A7"/>
<name>A0A7K1J7A7_9BIFI</name>
<dbReference type="Pfam" id="PF14019">
    <property type="entry name" value="DUF4235"/>
    <property type="match status" value="1"/>
</dbReference>
<dbReference type="InterPro" id="IPR025329">
    <property type="entry name" value="DUF4235"/>
</dbReference>
<keyword evidence="3" id="KW-1185">Reference proteome</keyword>
<accession>A0A7K1J7A7</accession>
<evidence type="ECO:0000313" key="2">
    <source>
        <dbReference type="EMBL" id="MUH60556.1"/>
    </source>
</evidence>
<reference evidence="2 3" key="1">
    <citation type="submission" date="2019-09" db="EMBL/GenBank/DDBJ databases">
        <title>Bifidobacterium canis sp. nov., isolated from the digestive tract of German Shepherd dog puppy.</title>
        <authorList>
            <person name="Bunesova V."/>
        </authorList>
    </citation>
    <scope>NUCLEOTIDE SEQUENCE [LARGE SCALE GENOMIC DNA]</scope>
    <source>
        <strain evidence="2 3">GSD1FS</strain>
    </source>
</reference>